<dbReference type="EMBL" id="UNRR01000008">
    <property type="protein sequence ID" value="SYZ77836.1"/>
    <property type="molecule type" value="Genomic_DNA"/>
</dbReference>
<evidence type="ECO:0000313" key="2">
    <source>
        <dbReference type="Proteomes" id="UP000262072"/>
    </source>
</evidence>
<sequence>MKNRVVTITEYGRLYAGADYEGVKVTKKDIEELKTFIDEGNTVNDDGADSSLDNFLRPIRLGVQANNYVGVLQTKSGLTIEILPKIHGKNESSKKDNDVRKLFLKMLGAVKNIDGRTFSMAHLDTANTNLFEVFIRMFLGEVDSIIKQGLKSAYIGVEENEAFLKGKLLMKQQIQHNLVNKARFYNHHDEFMINCPENRLIRTALEYLLHISSDFNNQRLIREQLIYFNQVTILHNVDQGFQRIKLGRNFQYYTQALQWCEIILAKQSFTSFKGSSMAFALLFPMDKIFEAYVSDLVSKKLSDYNVSLQDRKNWLFDEHGKQSSSYRLRPDIVIRSDETTVIADTKWKVLKADGPAQADLYQMYAYHTRYSHKGENVQKVVLIYPYSKEFLPTEFHSLTDIPDTNGVQVVVRYLDLYGDVDGQIKRMLIGQFTS</sequence>
<dbReference type="Pfam" id="PF10117">
    <property type="entry name" value="McrBC"/>
    <property type="match status" value="1"/>
</dbReference>
<dbReference type="InterPro" id="IPR019292">
    <property type="entry name" value="McrC"/>
</dbReference>
<reference evidence="2" key="1">
    <citation type="submission" date="2018-05" db="EMBL/GenBank/DDBJ databases">
        <authorList>
            <person name="Strepis N."/>
        </authorList>
    </citation>
    <scope>NUCLEOTIDE SEQUENCE [LARGE SCALE GENOMIC DNA]</scope>
</reference>
<dbReference type="PANTHER" id="PTHR38733">
    <property type="entry name" value="PROTEIN MCRC"/>
    <property type="match status" value="1"/>
</dbReference>
<dbReference type="AlphaFoldDB" id="A0A383TD09"/>
<evidence type="ECO:0000313" key="1">
    <source>
        <dbReference type="EMBL" id="SYZ77836.1"/>
    </source>
</evidence>
<dbReference type="OrthoDB" id="9786961at2"/>
<protein>
    <submittedName>
        <fullName evidence="1">5-methylcytosine restriction system component</fullName>
    </submittedName>
</protein>
<accession>A0A383TD09</accession>
<name>A0A383TD09_9LACT</name>
<organism evidence="1 2">
    <name type="scientific">Trichococcus shcherbakoviae</name>
    <dbReference type="NCBI Taxonomy" id="2094020"/>
    <lineage>
        <taxon>Bacteria</taxon>
        <taxon>Bacillati</taxon>
        <taxon>Bacillota</taxon>
        <taxon>Bacilli</taxon>
        <taxon>Lactobacillales</taxon>
        <taxon>Carnobacteriaceae</taxon>
        <taxon>Trichococcus</taxon>
    </lineage>
</organism>
<dbReference type="PANTHER" id="PTHR38733:SF1">
    <property type="entry name" value="TYPE IV METHYL-DIRECTED RESTRICTION ENZYME ECOKMCRBC"/>
    <property type="match status" value="1"/>
</dbReference>
<proteinExistence type="predicted"/>
<dbReference type="RefSeq" id="WP_119092566.1">
    <property type="nucleotide sequence ID" value="NZ_UNRR01000008.1"/>
</dbReference>
<dbReference type="Proteomes" id="UP000262072">
    <property type="component" value="Unassembled WGS sequence"/>
</dbReference>
<gene>
    <name evidence="1" type="ORF">TART1_0606</name>
</gene>